<protein>
    <submittedName>
        <fullName evidence="3">FAD-binding oxidoreductase</fullName>
    </submittedName>
</protein>
<dbReference type="KEGG" id="cyz:C3B44_01305"/>
<dbReference type="Gene3D" id="3.50.50.60">
    <property type="entry name" value="FAD/NAD(P)-binding domain"/>
    <property type="match status" value="2"/>
</dbReference>
<evidence type="ECO:0000313" key="4">
    <source>
        <dbReference type="Proteomes" id="UP000244989"/>
    </source>
</evidence>
<proteinExistence type="predicted"/>
<reference evidence="4" key="1">
    <citation type="submission" date="2018-04" db="EMBL/GenBank/DDBJ databases">
        <authorList>
            <person name="Liu S."/>
            <person name="Wang Z."/>
            <person name="Li J."/>
        </authorList>
    </citation>
    <scope>NUCLEOTIDE SEQUENCE [LARGE SCALE GENOMIC DNA]</scope>
    <source>
        <strain evidence="4">2189</strain>
    </source>
</reference>
<keyword evidence="1" id="KW-0560">Oxidoreductase</keyword>
<name>A0A2U1T9I8_9CORY</name>
<evidence type="ECO:0000256" key="1">
    <source>
        <dbReference type="ARBA" id="ARBA00023002"/>
    </source>
</evidence>
<gene>
    <name evidence="3" type="ORF">DF222_00035</name>
</gene>
<dbReference type="GO" id="GO:0016491">
    <property type="term" value="F:oxidoreductase activity"/>
    <property type="evidence" value="ECO:0007669"/>
    <property type="project" value="UniProtKB-KW"/>
</dbReference>
<organism evidence="3 4">
    <name type="scientific">Corynebacterium yudongzhengii</name>
    <dbReference type="NCBI Taxonomy" id="2080740"/>
    <lineage>
        <taxon>Bacteria</taxon>
        <taxon>Bacillati</taxon>
        <taxon>Actinomycetota</taxon>
        <taxon>Actinomycetes</taxon>
        <taxon>Mycobacteriales</taxon>
        <taxon>Corynebacteriaceae</taxon>
        <taxon>Corynebacterium</taxon>
    </lineage>
</organism>
<evidence type="ECO:0000313" key="3">
    <source>
        <dbReference type="EMBL" id="PWC02684.1"/>
    </source>
</evidence>
<accession>A0A2U1T9I8</accession>
<sequence length="407" mass="43978">MPQAIVVGAGLVGLSTAWHLQEKNYDVTVFDRAGVAAGSSWGNAGWLAPGKTIPLSNAGLWAIGPKELFSRHSALHMPLRLDPKLWNFLARFMAHANNGAWDRTMARLTPIDQVALDAFDEMVDGGVENATNARDFIVGFENESAASSFLSKVEGARRHGQEIPLEKLDDPQAACAQLSDAVGAAYRMGGQRFIEPGPFTEAVAEAVEKRGGTVRTGVSVTSVTSSGKPVVELGTGEQITTDKVVIASGAWLPELARDLGVRTVVQAGRGYSFSVPTEKPANDCIYLPTQRLAMTPYQGRLRIAGTMEFRHPDEPFDNERINSMLEQARTLMTGIDLNDRKDEWVGSRPVTPDGLPLVGETKVRDVYVAGGHGMWGIVLGPATGRYLAKLIDTGEVDDIIKPFDPLR</sequence>
<dbReference type="GO" id="GO:0005737">
    <property type="term" value="C:cytoplasm"/>
    <property type="evidence" value="ECO:0007669"/>
    <property type="project" value="TreeGrafter"/>
</dbReference>
<dbReference type="AlphaFoldDB" id="A0A2U1T9I8"/>
<comment type="caution">
    <text evidence="3">The sequence shown here is derived from an EMBL/GenBank/DDBJ whole genome shotgun (WGS) entry which is preliminary data.</text>
</comment>
<dbReference type="PANTHER" id="PTHR13847">
    <property type="entry name" value="SARCOSINE DEHYDROGENASE-RELATED"/>
    <property type="match status" value="1"/>
</dbReference>
<feature type="domain" description="FAD dependent oxidoreductase" evidence="2">
    <location>
        <begin position="4"/>
        <end position="390"/>
    </location>
</feature>
<dbReference type="RefSeq" id="WP_108430768.1">
    <property type="nucleotide sequence ID" value="NZ_CP026947.1"/>
</dbReference>
<dbReference type="InterPro" id="IPR036188">
    <property type="entry name" value="FAD/NAD-bd_sf"/>
</dbReference>
<dbReference type="Proteomes" id="UP000244989">
    <property type="component" value="Unassembled WGS sequence"/>
</dbReference>
<dbReference type="InterPro" id="IPR006076">
    <property type="entry name" value="FAD-dep_OxRdtase"/>
</dbReference>
<dbReference type="Gene3D" id="3.30.9.10">
    <property type="entry name" value="D-Amino Acid Oxidase, subunit A, domain 2"/>
    <property type="match status" value="1"/>
</dbReference>
<dbReference type="EMBL" id="QEEZ01000001">
    <property type="protein sequence ID" value="PWC02684.1"/>
    <property type="molecule type" value="Genomic_DNA"/>
</dbReference>
<keyword evidence="4" id="KW-1185">Reference proteome</keyword>
<dbReference type="SUPFAM" id="SSF54373">
    <property type="entry name" value="FAD-linked reductases, C-terminal domain"/>
    <property type="match status" value="1"/>
</dbReference>
<dbReference type="PANTHER" id="PTHR13847:SF289">
    <property type="entry name" value="GLYCINE OXIDASE"/>
    <property type="match status" value="1"/>
</dbReference>
<dbReference type="OrthoDB" id="9806257at2"/>
<evidence type="ECO:0000259" key="2">
    <source>
        <dbReference type="Pfam" id="PF01266"/>
    </source>
</evidence>
<dbReference type="Pfam" id="PF01266">
    <property type="entry name" value="DAO"/>
    <property type="match status" value="1"/>
</dbReference>
<dbReference type="SUPFAM" id="SSF51905">
    <property type="entry name" value="FAD/NAD(P)-binding domain"/>
    <property type="match status" value="1"/>
</dbReference>